<dbReference type="PANTHER" id="PTHR46652">
    <property type="entry name" value="LEUCINE-RICH REPEAT AND IQ DOMAIN-CONTAINING PROTEIN 1-RELATED"/>
    <property type="match status" value="1"/>
</dbReference>
<gene>
    <name evidence="4" type="ORF">E5225_02320</name>
</gene>
<evidence type="ECO:0000256" key="1">
    <source>
        <dbReference type="ARBA" id="ARBA00022614"/>
    </source>
</evidence>
<evidence type="ECO:0000256" key="3">
    <source>
        <dbReference type="SAM" id="Phobius"/>
    </source>
</evidence>
<dbReference type="PROSITE" id="PS51450">
    <property type="entry name" value="LRR"/>
    <property type="match status" value="1"/>
</dbReference>
<name>A0A4P7SF99_9CELL</name>
<dbReference type="InterPro" id="IPR001611">
    <property type="entry name" value="Leu-rich_rpt"/>
</dbReference>
<keyword evidence="1" id="KW-0433">Leucine-rich repeat</keyword>
<keyword evidence="3" id="KW-0812">Transmembrane</keyword>
<reference evidence="4 5" key="1">
    <citation type="submission" date="2019-04" db="EMBL/GenBank/DDBJ databases">
        <title>Isolation and identification of Cellulomonas shaoxiangyii sp. Nov. isolated from feces of the Tibetan antelopes (Pantholops hodgsonii) in the Qinghai-Tibet plateau of China.</title>
        <authorList>
            <person name="Tian Z."/>
        </authorList>
    </citation>
    <scope>NUCLEOTIDE SEQUENCE [LARGE SCALE GENOMIC DNA]</scope>
    <source>
        <strain evidence="4 5">Z28</strain>
    </source>
</reference>
<dbReference type="KEGG" id="celz:E5225_02320"/>
<keyword evidence="5" id="KW-1185">Reference proteome</keyword>
<dbReference type="AlphaFoldDB" id="A0A4P7SF99"/>
<organism evidence="4 5">
    <name type="scientific">Cellulomonas shaoxiangyii</name>
    <dbReference type="NCBI Taxonomy" id="2566013"/>
    <lineage>
        <taxon>Bacteria</taxon>
        <taxon>Bacillati</taxon>
        <taxon>Actinomycetota</taxon>
        <taxon>Actinomycetes</taxon>
        <taxon>Micrococcales</taxon>
        <taxon>Cellulomonadaceae</taxon>
        <taxon>Cellulomonas</taxon>
    </lineage>
</organism>
<feature type="transmembrane region" description="Helical" evidence="3">
    <location>
        <begin position="137"/>
        <end position="163"/>
    </location>
</feature>
<accession>A0A4P7SF99</accession>
<evidence type="ECO:0000313" key="5">
    <source>
        <dbReference type="Proteomes" id="UP000296469"/>
    </source>
</evidence>
<dbReference type="InterPro" id="IPR032675">
    <property type="entry name" value="LRR_dom_sf"/>
</dbReference>
<evidence type="ECO:0000313" key="4">
    <source>
        <dbReference type="EMBL" id="QCB92560.1"/>
    </source>
</evidence>
<protein>
    <submittedName>
        <fullName evidence="4">Leucine-rich repeat domain-containing protein</fullName>
    </submittedName>
</protein>
<dbReference type="InterPro" id="IPR050836">
    <property type="entry name" value="SDS22/Internalin_LRR"/>
</dbReference>
<feature type="transmembrane region" description="Helical" evidence="3">
    <location>
        <begin position="102"/>
        <end position="125"/>
    </location>
</feature>
<keyword evidence="3" id="KW-0472">Membrane</keyword>
<feature type="transmembrane region" description="Helical" evidence="3">
    <location>
        <begin position="183"/>
        <end position="202"/>
    </location>
</feature>
<dbReference type="SUPFAM" id="SSF52058">
    <property type="entry name" value="L domain-like"/>
    <property type="match status" value="1"/>
</dbReference>
<dbReference type="PANTHER" id="PTHR46652:SF3">
    <property type="entry name" value="LEUCINE-RICH REPEAT-CONTAINING PROTEIN 9"/>
    <property type="match status" value="1"/>
</dbReference>
<feature type="transmembrane region" description="Helical" evidence="3">
    <location>
        <begin position="65"/>
        <end position="90"/>
    </location>
</feature>
<dbReference type="EMBL" id="CP039291">
    <property type="protein sequence ID" value="QCB92560.1"/>
    <property type="molecule type" value="Genomic_DNA"/>
</dbReference>
<dbReference type="Proteomes" id="UP000296469">
    <property type="component" value="Chromosome"/>
</dbReference>
<dbReference type="RefSeq" id="WP_136225281.1">
    <property type="nucleotide sequence ID" value="NZ_CP039291.1"/>
</dbReference>
<proteinExistence type="predicted"/>
<sequence length="556" mass="54956">MLHGAGRRRAGAGALAVLGAAAAAPWTSSSHTLPVAGLALLLGLVPLACLAAGTAGTPPTRRTRAAAVSAVALGTLLAALGVLAASPLGFLDLRLALGHWRLTVTAVTAFAPVGVALLGVAAVLVGTGVLRRRRLPVALAAGTSAAVALGAVVGVGAQTVATAVALARYRTAAPVAALLADGYVPVGAVALVAAVVATWAAVRAPRRLAHWVPAPVAALDPAARRTRARRGALAAGAGAVVAVLVVTGVVVARTAPRLRLADLVPDPALAACLAHVLDVAPDASVSRSALDAVRTVECRRDDSATWAPASAPATVACRDQSPRLPAAEGAASAAPVDPCVRDLTGIDALPELVDLDLSGHAVADVAPLAAAEHLSTLTLTHNPVADLTPLTGLPLTDLGLSGTDVADLTPLAGAPGLRRLGLAGTGVADLTPLAGATGLTELDLSGTAVADVTPLAALTGLTRLTLARARVADPSPLAALPALTMLDVRENRITDAATLVALPAVDELWLGGNPVADLRPLLGMPALLGVDVEGLDPATPGIDELRAAGVYVGGLA</sequence>
<keyword evidence="3" id="KW-1133">Transmembrane helix</keyword>
<dbReference type="Gene3D" id="3.80.10.10">
    <property type="entry name" value="Ribonuclease Inhibitor"/>
    <property type="match status" value="2"/>
</dbReference>
<evidence type="ECO:0000256" key="2">
    <source>
        <dbReference type="ARBA" id="ARBA00022737"/>
    </source>
</evidence>
<keyword evidence="2" id="KW-0677">Repeat</keyword>
<feature type="transmembrane region" description="Helical" evidence="3">
    <location>
        <begin position="232"/>
        <end position="252"/>
    </location>
</feature>
<feature type="transmembrane region" description="Helical" evidence="3">
    <location>
        <begin position="33"/>
        <end position="53"/>
    </location>
</feature>